<evidence type="ECO:0000259" key="2">
    <source>
        <dbReference type="Pfam" id="PF07584"/>
    </source>
</evidence>
<comment type="caution">
    <text evidence="3">The sequence shown here is derived from an EMBL/GenBank/DDBJ whole genome shotgun (WGS) entry which is preliminary data.</text>
</comment>
<sequence>MQFKHPELLWGLFLLLIPVIIHLFQLRRFEKTPFTNVKFLKQVVAESRRSNILKKWLLLCTRLILLAALILAFAQPFFADQYALRQKETVIYLDNSFSVQAKSANTTMLEDAIQALIKSIPKNQSFSLFTNEKVFNQISLPEAQNDLLDIESTSEQLQLNQIYLKANTLFTKDPETAKNLVLVSDFQARMASSNIDTVPGTVKKYLVPLSKGDIENVALDSLYLDGQNSDNIELTAIVSRTGSIEGTPVSLFNGERLIAKTAAVFEENNQTKVQFSLPKNEKLDGKLEVSDSGLNYDNRLYFNIDSKEKIKVLVIGNVADDYLEKIYNVAEFNLTTTSLDQLNYGDLDIQNLIILNELPSIPPALTTRLRSFTDNGGSLTIVPSGEIDLNSYNLLISNYFSSSLKETVYAERSVTNISFSHPLFRNVFEKNVTNFQFPKVSQHFGVKTTAAWALAFQNNTPFLIGREGFYLFTASITLENSNFKNSPLIVPTFYNMGNNSLKLPPLYGVLGNDVSIDVSASLSDDTILKVKKGDYEFIPRQQAYANKVTLTFDENLKEDGIYTISQNDEPLQRISFNYDRGESELNYMDLNDLSALSQSPSIASLFDSLEKDNRITVLWKWFVILALLMMAAEILIQKFLA</sequence>
<dbReference type="RefSeq" id="WP_314011813.1">
    <property type="nucleotide sequence ID" value="NZ_JAVTTP010000001.1"/>
</dbReference>
<dbReference type="Pfam" id="PF07584">
    <property type="entry name" value="BatA"/>
    <property type="match status" value="1"/>
</dbReference>
<dbReference type="InterPro" id="IPR011933">
    <property type="entry name" value="Double_TM_dom"/>
</dbReference>
<organism evidence="3 4">
    <name type="scientific">Pricia mediterranea</name>
    <dbReference type="NCBI Taxonomy" id="3076079"/>
    <lineage>
        <taxon>Bacteria</taxon>
        <taxon>Pseudomonadati</taxon>
        <taxon>Bacteroidota</taxon>
        <taxon>Flavobacteriia</taxon>
        <taxon>Flavobacteriales</taxon>
        <taxon>Flavobacteriaceae</taxon>
        <taxon>Pricia</taxon>
    </lineage>
</organism>
<dbReference type="PANTHER" id="PTHR37464:SF1">
    <property type="entry name" value="BLL2463 PROTEIN"/>
    <property type="match status" value="1"/>
</dbReference>
<evidence type="ECO:0000313" key="4">
    <source>
        <dbReference type="Proteomes" id="UP001250656"/>
    </source>
</evidence>
<keyword evidence="1" id="KW-0472">Membrane</keyword>
<dbReference type="NCBIfam" id="TIGR02226">
    <property type="entry name" value="two_anch"/>
    <property type="match status" value="1"/>
</dbReference>
<protein>
    <submittedName>
        <fullName evidence="3">BatA domain-containing protein</fullName>
    </submittedName>
</protein>
<evidence type="ECO:0000256" key="1">
    <source>
        <dbReference type="SAM" id="Phobius"/>
    </source>
</evidence>
<name>A0ABU3KZZ1_9FLAO</name>
<gene>
    <name evidence="3" type="ORF">RQM65_00025</name>
</gene>
<dbReference type="InterPro" id="IPR024163">
    <property type="entry name" value="Aerotolerance_reg_N"/>
</dbReference>
<proteinExistence type="predicted"/>
<dbReference type="EMBL" id="JAVTTP010000001">
    <property type="protein sequence ID" value="MDT7827047.1"/>
    <property type="molecule type" value="Genomic_DNA"/>
</dbReference>
<dbReference type="InterPro" id="IPR029062">
    <property type="entry name" value="Class_I_gatase-like"/>
</dbReference>
<feature type="transmembrane region" description="Helical" evidence="1">
    <location>
        <begin position="6"/>
        <end position="24"/>
    </location>
</feature>
<reference evidence="3 4" key="1">
    <citation type="submission" date="2023-09" db="EMBL/GenBank/DDBJ databases">
        <title>Novel taxa isolated from Blanes Bay.</title>
        <authorList>
            <person name="Rey-Velasco X."/>
            <person name="Lucena T."/>
        </authorList>
    </citation>
    <scope>NUCLEOTIDE SEQUENCE [LARGE SCALE GENOMIC DNA]</scope>
    <source>
        <strain evidence="3 4">S334</strain>
    </source>
</reference>
<keyword evidence="1" id="KW-0812">Transmembrane</keyword>
<dbReference type="Proteomes" id="UP001250656">
    <property type="component" value="Unassembled WGS sequence"/>
</dbReference>
<evidence type="ECO:0000313" key="3">
    <source>
        <dbReference type="EMBL" id="MDT7827047.1"/>
    </source>
</evidence>
<feature type="domain" description="Aerotolerance regulator N-terminal" evidence="2">
    <location>
        <begin position="1"/>
        <end position="76"/>
    </location>
</feature>
<keyword evidence="4" id="KW-1185">Reference proteome</keyword>
<dbReference type="PANTHER" id="PTHR37464">
    <property type="entry name" value="BLL2463 PROTEIN"/>
    <property type="match status" value="1"/>
</dbReference>
<dbReference type="SUPFAM" id="SSF52317">
    <property type="entry name" value="Class I glutamine amidotransferase-like"/>
    <property type="match status" value="1"/>
</dbReference>
<feature type="transmembrane region" description="Helical" evidence="1">
    <location>
        <begin position="618"/>
        <end position="636"/>
    </location>
</feature>
<accession>A0ABU3KZZ1</accession>
<feature type="transmembrane region" description="Helical" evidence="1">
    <location>
        <begin position="56"/>
        <end position="78"/>
    </location>
</feature>
<keyword evidence="1" id="KW-1133">Transmembrane helix</keyword>